<accession>A0ABV5Y4Q2</accession>
<dbReference type="RefSeq" id="WP_234750328.1">
    <property type="nucleotide sequence ID" value="NZ_BAAAWN010000001.1"/>
</dbReference>
<evidence type="ECO:0000313" key="2">
    <source>
        <dbReference type="EMBL" id="MFB9821968.1"/>
    </source>
</evidence>
<keyword evidence="3" id="KW-1185">Reference proteome</keyword>
<dbReference type="EMBL" id="JBHMBC010000039">
    <property type="protein sequence ID" value="MFB9821968.1"/>
    <property type="molecule type" value="Genomic_DNA"/>
</dbReference>
<organism evidence="2 3">
    <name type="scientific">Arthrobacter ramosus</name>
    <dbReference type="NCBI Taxonomy" id="1672"/>
    <lineage>
        <taxon>Bacteria</taxon>
        <taxon>Bacillati</taxon>
        <taxon>Actinomycetota</taxon>
        <taxon>Actinomycetes</taxon>
        <taxon>Micrococcales</taxon>
        <taxon>Micrococcaceae</taxon>
        <taxon>Arthrobacter</taxon>
    </lineage>
</organism>
<name>A0ABV5Y4Q2_ARTRM</name>
<proteinExistence type="predicted"/>
<dbReference type="Pfam" id="PF02538">
    <property type="entry name" value="Hydantoinase_B"/>
    <property type="match status" value="1"/>
</dbReference>
<protein>
    <submittedName>
        <fullName evidence="2">Hydantoinase B/oxoprolinase family protein</fullName>
    </submittedName>
</protein>
<dbReference type="PANTHER" id="PTHR11365:SF23">
    <property type="entry name" value="HYPOTHETICAL 5-OXOPROLINASE (EUROFUNG)-RELATED"/>
    <property type="match status" value="1"/>
</dbReference>
<dbReference type="Proteomes" id="UP001589702">
    <property type="component" value="Unassembled WGS sequence"/>
</dbReference>
<dbReference type="InterPro" id="IPR003692">
    <property type="entry name" value="Hydantoinase_B"/>
</dbReference>
<dbReference type="InterPro" id="IPR045079">
    <property type="entry name" value="Oxoprolinase-like"/>
</dbReference>
<sequence>MTVETVTQGAAQTDAITAEIIRGNLIAITDEMKTNLMRTAYNQIIYEAQDFTVGLFDANGDTVSIGLGLPMFVGGLSQATKAKIDFFGLDGMEPGDILLTNDPYIMGSHLNHMIFTCPIFHDGKVVAFASSMAHWLDVGGYLGGTTEDIYAEGLQMPMVKIFKRGVQDDELTRVIATNVRFPEEALGDLRAQVAAVRTGETRMRALFDRYGAEAVEGTFQSVFERSEALARDAVMRIPDGEYVAETSMDDDGVNVGTPVPIKVRVTVKGDQMTIDLSELSPQVAGYFNSGETAGRSAAQVAFKCLTSPNEFPINAGAFRPVEIVLPPGTVVSATKPAAMRWWMTYPMTIVDSIFRAVAEAVPGGSIAGHHADLAVSTVYGVNTQTGRFALFLAGIQGGGWGATRAKDGESATICINDGDTHNAPVEATEAKYGFVHALEYALREDSGGAGTHRGGLGTVQRWTSKQRLNLDSFVERTVQPPWGVENGESGLPNRVSVHRAGDAEPTRFSNGKLDGLTLEEGDTLVVETGGGGGYGDPLLRPVDRVLTDVVSGYVSPESAKADYGVLVGLAADGITYVVEGKTESRQAR</sequence>
<comment type="caution">
    <text evidence="2">The sequence shown here is derived from an EMBL/GenBank/DDBJ whole genome shotgun (WGS) entry which is preliminary data.</text>
</comment>
<dbReference type="PANTHER" id="PTHR11365">
    <property type="entry name" value="5-OXOPROLINASE RELATED"/>
    <property type="match status" value="1"/>
</dbReference>
<evidence type="ECO:0000259" key="1">
    <source>
        <dbReference type="Pfam" id="PF02538"/>
    </source>
</evidence>
<evidence type="ECO:0000313" key="3">
    <source>
        <dbReference type="Proteomes" id="UP001589702"/>
    </source>
</evidence>
<reference evidence="2 3" key="1">
    <citation type="submission" date="2024-09" db="EMBL/GenBank/DDBJ databases">
        <authorList>
            <person name="Sun Q."/>
            <person name="Mori K."/>
        </authorList>
    </citation>
    <scope>NUCLEOTIDE SEQUENCE [LARGE SCALE GENOMIC DNA]</scope>
    <source>
        <strain evidence="2 3">JCM 1334</strain>
    </source>
</reference>
<feature type="domain" description="Hydantoinase B/oxoprolinase" evidence="1">
    <location>
        <begin position="14"/>
        <end position="537"/>
    </location>
</feature>
<gene>
    <name evidence="2" type="ORF">ACFFP1_21060</name>
</gene>